<evidence type="ECO:0000256" key="5">
    <source>
        <dbReference type="ARBA" id="ARBA00022967"/>
    </source>
</evidence>
<dbReference type="PANTHER" id="PTHR42781:SF4">
    <property type="entry name" value="SPERMIDINE_PUTRESCINE IMPORT ATP-BINDING PROTEIN POTA"/>
    <property type="match status" value="1"/>
</dbReference>
<comment type="catalytic activity">
    <reaction evidence="7">
        <text>ATP + H2O + polyamine-[polyamine-binding protein]Side 1 = ADP + phosphate + polyamineSide 2 + [polyamine-binding protein]Side 1.</text>
        <dbReference type="EC" id="7.6.2.11"/>
    </reaction>
</comment>
<dbReference type="InterPro" id="IPR008995">
    <property type="entry name" value="Mo/tungstate-bd_C_term_dom"/>
</dbReference>
<evidence type="ECO:0000313" key="10">
    <source>
        <dbReference type="Proteomes" id="UP000320244"/>
    </source>
</evidence>
<accession>A0A563E251</accession>
<evidence type="ECO:0000256" key="2">
    <source>
        <dbReference type="ARBA" id="ARBA00022475"/>
    </source>
</evidence>
<dbReference type="FunFam" id="3.40.50.300:FF:000133">
    <property type="entry name" value="Spermidine/putrescine import ATP-binding protein PotA"/>
    <property type="match status" value="1"/>
</dbReference>
<organism evidence="9 10">
    <name type="scientific">Leekyejoonella antrihumi</name>
    <dbReference type="NCBI Taxonomy" id="1660198"/>
    <lineage>
        <taxon>Bacteria</taxon>
        <taxon>Bacillati</taxon>
        <taxon>Actinomycetota</taxon>
        <taxon>Actinomycetes</taxon>
        <taxon>Micrococcales</taxon>
        <taxon>Dermacoccaceae</taxon>
        <taxon>Leekyejoonella</taxon>
    </lineage>
</organism>
<dbReference type="InterPro" id="IPR013611">
    <property type="entry name" value="Transp-assoc_OB_typ2"/>
</dbReference>
<dbReference type="InterPro" id="IPR017871">
    <property type="entry name" value="ABC_transporter-like_CS"/>
</dbReference>
<dbReference type="GO" id="GO:0016887">
    <property type="term" value="F:ATP hydrolysis activity"/>
    <property type="evidence" value="ECO:0007669"/>
    <property type="project" value="InterPro"/>
</dbReference>
<dbReference type="InterPro" id="IPR003439">
    <property type="entry name" value="ABC_transporter-like_ATP-bd"/>
</dbReference>
<evidence type="ECO:0000256" key="6">
    <source>
        <dbReference type="ARBA" id="ARBA00023136"/>
    </source>
</evidence>
<evidence type="ECO:0000256" key="7">
    <source>
        <dbReference type="RuleBase" id="RU364083"/>
    </source>
</evidence>
<dbReference type="RefSeq" id="WP_146316469.1">
    <property type="nucleotide sequence ID" value="NZ_VCQV01000010.1"/>
</dbReference>
<keyword evidence="5 7" id="KW-1278">Translocase</keyword>
<keyword evidence="6 7" id="KW-0472">Membrane</keyword>
<dbReference type="GO" id="GO:0005524">
    <property type="term" value="F:ATP binding"/>
    <property type="evidence" value="ECO:0007669"/>
    <property type="project" value="UniProtKB-KW"/>
</dbReference>
<dbReference type="EMBL" id="VCQV01000010">
    <property type="protein sequence ID" value="TWP36628.1"/>
    <property type="molecule type" value="Genomic_DNA"/>
</dbReference>
<protein>
    <recommendedName>
        <fullName evidence="7">Spermidine/putrescine import ATP-binding protein PotA</fullName>
        <ecNumber evidence="7">7.6.2.11</ecNumber>
    </recommendedName>
</protein>
<keyword evidence="1 7" id="KW-0813">Transport</keyword>
<keyword evidence="3 7" id="KW-0547">Nucleotide-binding</keyword>
<feature type="domain" description="ABC transporter" evidence="8">
    <location>
        <begin position="20"/>
        <end position="250"/>
    </location>
</feature>
<comment type="caution">
    <text evidence="9">The sequence shown here is derived from an EMBL/GenBank/DDBJ whole genome shotgun (WGS) entry which is preliminary data.</text>
</comment>
<dbReference type="Pfam" id="PF08402">
    <property type="entry name" value="TOBE_2"/>
    <property type="match status" value="1"/>
</dbReference>
<keyword evidence="4 7" id="KW-0067">ATP-binding</keyword>
<dbReference type="PROSITE" id="PS00211">
    <property type="entry name" value="ABC_TRANSPORTER_1"/>
    <property type="match status" value="1"/>
</dbReference>
<evidence type="ECO:0000256" key="1">
    <source>
        <dbReference type="ARBA" id="ARBA00022448"/>
    </source>
</evidence>
<comment type="function">
    <text evidence="7">Part of the ABC transporter complex PotABCD involved in spermidine/putrescine import. Responsible for energy coupling to the transport system.</text>
</comment>
<dbReference type="PROSITE" id="PS50893">
    <property type="entry name" value="ABC_TRANSPORTER_2"/>
    <property type="match status" value="1"/>
</dbReference>
<dbReference type="PANTHER" id="PTHR42781">
    <property type="entry name" value="SPERMIDINE/PUTRESCINE IMPORT ATP-BINDING PROTEIN POTA"/>
    <property type="match status" value="1"/>
</dbReference>
<evidence type="ECO:0000256" key="4">
    <source>
        <dbReference type="ARBA" id="ARBA00022840"/>
    </source>
</evidence>
<dbReference type="InterPro" id="IPR005893">
    <property type="entry name" value="PotA-like"/>
</dbReference>
<dbReference type="InterPro" id="IPR027417">
    <property type="entry name" value="P-loop_NTPase"/>
</dbReference>
<comment type="similarity">
    <text evidence="7">Belongs to the ABC transporter superfamily. Spermidine/putrescine importer (TC 3.A.1.11.1) family.</text>
</comment>
<dbReference type="Gene3D" id="2.40.50.100">
    <property type="match status" value="1"/>
</dbReference>
<dbReference type="AlphaFoldDB" id="A0A563E251"/>
<dbReference type="Pfam" id="PF00005">
    <property type="entry name" value="ABC_tran"/>
    <property type="match status" value="1"/>
</dbReference>
<dbReference type="EC" id="7.6.2.11" evidence="7"/>
<dbReference type="InterPro" id="IPR050093">
    <property type="entry name" value="ABC_SmlMolc_Importer"/>
</dbReference>
<reference evidence="9 10" key="2">
    <citation type="submission" date="2019-08" db="EMBL/GenBank/DDBJ databases">
        <title>Jejuicoccus antrihumi gen. nov., sp. nov., a new member of the family Dermacoccaceae isolated from a cave.</title>
        <authorList>
            <person name="Schumann P."/>
            <person name="Kim I.S."/>
        </authorList>
    </citation>
    <scope>NUCLEOTIDE SEQUENCE [LARGE SCALE GENOMIC DNA]</scope>
    <source>
        <strain evidence="9 10">C5-26</strain>
    </source>
</reference>
<dbReference type="SMART" id="SM00382">
    <property type="entry name" value="AAA"/>
    <property type="match status" value="1"/>
</dbReference>
<dbReference type="Proteomes" id="UP000320244">
    <property type="component" value="Unassembled WGS sequence"/>
</dbReference>
<dbReference type="InterPro" id="IPR003593">
    <property type="entry name" value="AAA+_ATPase"/>
</dbReference>
<keyword evidence="10" id="KW-1185">Reference proteome</keyword>
<evidence type="ECO:0000259" key="8">
    <source>
        <dbReference type="PROSITE" id="PS50893"/>
    </source>
</evidence>
<dbReference type="SUPFAM" id="SSF50331">
    <property type="entry name" value="MOP-like"/>
    <property type="match status" value="1"/>
</dbReference>
<proteinExistence type="inferred from homology"/>
<evidence type="ECO:0000313" key="9">
    <source>
        <dbReference type="EMBL" id="TWP36628.1"/>
    </source>
</evidence>
<sequence length="393" mass="42356">MTRRPAAASPQPLDEERGAVELIDVARYFGSTAAVDGISLRVHPGEFLSLLGPSGCGKTTTLRLLAGFEQPDRGQIMISGQPVAGVPPHKRDINTVFQAYALFPHMTVAENVAYGLRQRSTPRAQVGVRVSDALDMVRMTAMADRKPQQLSGGQQQRVALARALVNRPSVLLLDEPLGALDRKLREEMQVELKLLQSELKTTFVFVTHDQEEALAMSDRVAVMLDGRIEQIADPFAIYEHPETAFVAGFLGRQNFFYGTVADKGRTIRGDGVVLRAAASTDGIPDGSSVMGAVRPEAITMRAGESTSAVNSVAGALVSVAHLGDTVQHIIRVGENQTVLVRTRRTDSVPRERGTSVVCQWPESSVRIFDAAQAKMAELAATLTEDQDTASASA</sequence>
<gene>
    <name evidence="7" type="primary">potA</name>
    <name evidence="9" type="ORF">FGL98_09190</name>
</gene>
<dbReference type="Gene3D" id="3.40.50.300">
    <property type="entry name" value="P-loop containing nucleotide triphosphate hydrolases"/>
    <property type="match status" value="1"/>
</dbReference>
<keyword evidence="2 7" id="KW-1003">Cell membrane</keyword>
<dbReference type="OrthoDB" id="9802264at2"/>
<name>A0A563E251_9MICO</name>
<dbReference type="GO" id="GO:0015417">
    <property type="term" value="F:ABC-type polyamine transporter activity"/>
    <property type="evidence" value="ECO:0007669"/>
    <property type="project" value="UniProtKB-EC"/>
</dbReference>
<dbReference type="NCBIfam" id="TIGR01187">
    <property type="entry name" value="potA"/>
    <property type="match status" value="1"/>
</dbReference>
<comment type="subunit">
    <text evidence="7">The complex is composed of two ATP-binding proteins (PotA), two transmembrane proteins (PotB and PotC) and a solute-binding protein (PotD).</text>
</comment>
<dbReference type="GO" id="GO:0043190">
    <property type="term" value="C:ATP-binding cassette (ABC) transporter complex"/>
    <property type="evidence" value="ECO:0007669"/>
    <property type="project" value="InterPro"/>
</dbReference>
<dbReference type="SUPFAM" id="SSF52540">
    <property type="entry name" value="P-loop containing nucleoside triphosphate hydrolases"/>
    <property type="match status" value="1"/>
</dbReference>
<evidence type="ECO:0000256" key="3">
    <source>
        <dbReference type="ARBA" id="ARBA00022741"/>
    </source>
</evidence>
<reference evidence="9 10" key="1">
    <citation type="submission" date="2019-05" db="EMBL/GenBank/DDBJ databases">
        <authorList>
            <person name="Lee S.D."/>
        </authorList>
    </citation>
    <scope>NUCLEOTIDE SEQUENCE [LARGE SCALE GENOMIC DNA]</scope>
    <source>
        <strain evidence="9 10">C5-26</strain>
    </source>
</reference>